<sequence>MKALEVSGNVTWLRDHISILVGGGGGTDIDGFDDEPASAVFHRFWTRYGTESDSKDQTK</sequence>
<gene>
    <name evidence="1" type="ORF">BWQ96_00857</name>
</gene>
<protein>
    <submittedName>
        <fullName evidence="1">Uncharacterized protein</fullName>
    </submittedName>
</protein>
<proteinExistence type="predicted"/>
<dbReference type="Proteomes" id="UP000247409">
    <property type="component" value="Unassembled WGS sequence"/>
</dbReference>
<evidence type="ECO:0000313" key="1">
    <source>
        <dbReference type="EMBL" id="PXF49283.1"/>
    </source>
</evidence>
<accession>A0A2V3J4P8</accession>
<comment type="caution">
    <text evidence="1">The sequence shown here is derived from an EMBL/GenBank/DDBJ whole genome shotgun (WGS) entry which is preliminary data.</text>
</comment>
<keyword evidence="2" id="KW-1185">Reference proteome</keyword>
<evidence type="ECO:0000313" key="2">
    <source>
        <dbReference type="Proteomes" id="UP000247409"/>
    </source>
</evidence>
<dbReference type="AlphaFoldDB" id="A0A2V3J4P8"/>
<reference evidence="1 2" key="1">
    <citation type="journal article" date="2018" name="Mol. Biol. Evol.">
        <title>Analysis of the draft genome of the red seaweed Gracilariopsis chorda provides insights into genome size evolution in Rhodophyta.</title>
        <authorList>
            <person name="Lee J."/>
            <person name="Yang E.C."/>
            <person name="Graf L."/>
            <person name="Yang J.H."/>
            <person name="Qiu H."/>
            <person name="Zel Zion U."/>
            <person name="Chan C.X."/>
            <person name="Stephens T.G."/>
            <person name="Weber A.P.M."/>
            <person name="Boo G.H."/>
            <person name="Boo S.M."/>
            <person name="Kim K.M."/>
            <person name="Shin Y."/>
            <person name="Jung M."/>
            <person name="Lee S.J."/>
            <person name="Yim H.S."/>
            <person name="Lee J.H."/>
            <person name="Bhattacharya D."/>
            <person name="Yoon H.S."/>
        </authorList>
    </citation>
    <scope>NUCLEOTIDE SEQUENCE [LARGE SCALE GENOMIC DNA]</scope>
    <source>
        <strain evidence="1 2">SKKU-2015</strain>
        <tissue evidence="1">Whole body</tissue>
    </source>
</reference>
<organism evidence="1 2">
    <name type="scientific">Gracilariopsis chorda</name>
    <dbReference type="NCBI Taxonomy" id="448386"/>
    <lineage>
        <taxon>Eukaryota</taxon>
        <taxon>Rhodophyta</taxon>
        <taxon>Florideophyceae</taxon>
        <taxon>Rhodymeniophycidae</taxon>
        <taxon>Gracilariales</taxon>
        <taxon>Gracilariaceae</taxon>
        <taxon>Gracilariopsis</taxon>
    </lineage>
</organism>
<name>A0A2V3J4P8_9FLOR</name>
<dbReference type="EMBL" id="NBIV01000006">
    <property type="protein sequence ID" value="PXF49283.1"/>
    <property type="molecule type" value="Genomic_DNA"/>
</dbReference>